<dbReference type="AlphaFoldDB" id="A0A315ZFK7"/>
<comment type="subcellular location">
    <subcellularLocation>
        <location evidence="1">Membrane</location>
    </subcellularLocation>
</comment>
<keyword evidence="2" id="KW-0472">Membrane</keyword>
<dbReference type="Proteomes" id="UP000245535">
    <property type="component" value="Unassembled WGS sequence"/>
</dbReference>
<evidence type="ECO:0000256" key="3">
    <source>
        <dbReference type="SAM" id="SignalP"/>
    </source>
</evidence>
<evidence type="ECO:0000256" key="1">
    <source>
        <dbReference type="ARBA" id="ARBA00004370"/>
    </source>
</evidence>
<dbReference type="OrthoDB" id="9771071at2"/>
<feature type="chain" id="PRO_5016436214" evidence="3">
    <location>
        <begin position="21"/>
        <end position="378"/>
    </location>
</feature>
<dbReference type="RefSeq" id="WP_109615620.1">
    <property type="nucleotide sequence ID" value="NZ_QGDO01000001.1"/>
</dbReference>
<evidence type="ECO:0000256" key="2">
    <source>
        <dbReference type="ARBA" id="ARBA00023136"/>
    </source>
</evidence>
<dbReference type="EMBL" id="QGDO01000001">
    <property type="protein sequence ID" value="PWJ44102.1"/>
    <property type="molecule type" value="Genomic_DNA"/>
</dbReference>
<dbReference type="Pfam" id="PF01103">
    <property type="entry name" value="Omp85"/>
    <property type="match status" value="1"/>
</dbReference>
<evidence type="ECO:0000313" key="5">
    <source>
        <dbReference type="EMBL" id="PWJ44102.1"/>
    </source>
</evidence>
<evidence type="ECO:0000259" key="4">
    <source>
        <dbReference type="Pfam" id="PF01103"/>
    </source>
</evidence>
<keyword evidence="6" id="KW-1185">Reference proteome</keyword>
<accession>A0A315ZFK7</accession>
<dbReference type="Gene3D" id="2.40.160.50">
    <property type="entry name" value="membrane protein fhac: a member of the omp85/tpsb transporter family"/>
    <property type="match status" value="1"/>
</dbReference>
<comment type="caution">
    <text evidence="5">The sequence shown here is derived from an EMBL/GenBank/DDBJ whole genome shotgun (WGS) entry which is preliminary data.</text>
</comment>
<feature type="domain" description="Bacterial surface antigen (D15)" evidence="4">
    <location>
        <begin position="187"/>
        <end position="363"/>
    </location>
</feature>
<gene>
    <name evidence="5" type="ORF">BC781_101452</name>
</gene>
<proteinExistence type="predicted"/>
<feature type="signal peptide" evidence="3">
    <location>
        <begin position="1"/>
        <end position="20"/>
    </location>
</feature>
<protein>
    <submittedName>
        <fullName evidence="5">Surface antigen-like protein</fullName>
    </submittedName>
</protein>
<keyword evidence="3" id="KW-0732">Signal</keyword>
<evidence type="ECO:0000313" key="6">
    <source>
        <dbReference type="Proteomes" id="UP000245535"/>
    </source>
</evidence>
<sequence length="378" mass="42975">MKRLVNLFFLLLLPLSFLFAQEADTVLTDTTGYEPKSTFFPYASYTPETSVEFGALFLRQFKFANAGEETRPSFYRAWGNYTLNNQMNIGAENNFILPGEEWMFNGFISYKDFPEKFYGFGESQLDSAALMEWKMFYVEQAFMRGLGNGLFVGAQARYFNMWDVGFDDPEVWSEIKALEDYDRILGMGDENTSGKNASLGLGLVMVWDTRNSVLAPSKGFYLELSSYWHSENFGSTQTYGQYKIDGRKYFSFFNGESVLGLHTLMQFTTGDAPFREVGMMGGKLMMRGTYYGQFRDNHMIAFQTEWRQHIYGRWGAVAFAGVGQVAETLGDISASRFETSFGVGLRFNINKKDPANIRVDYGFGPNGGNLYADFGEVF</sequence>
<organism evidence="5 6">
    <name type="scientific">Sediminitomix flava</name>
    <dbReference type="NCBI Taxonomy" id="379075"/>
    <lineage>
        <taxon>Bacteria</taxon>
        <taxon>Pseudomonadati</taxon>
        <taxon>Bacteroidota</taxon>
        <taxon>Cytophagia</taxon>
        <taxon>Cytophagales</taxon>
        <taxon>Flammeovirgaceae</taxon>
        <taxon>Sediminitomix</taxon>
    </lineage>
</organism>
<name>A0A315ZFK7_SEDFL</name>
<reference evidence="5 6" key="1">
    <citation type="submission" date="2018-03" db="EMBL/GenBank/DDBJ databases">
        <title>Genomic Encyclopedia of Archaeal and Bacterial Type Strains, Phase II (KMG-II): from individual species to whole genera.</title>
        <authorList>
            <person name="Goeker M."/>
        </authorList>
    </citation>
    <scope>NUCLEOTIDE SEQUENCE [LARGE SCALE GENOMIC DNA]</scope>
    <source>
        <strain evidence="5 6">DSM 28229</strain>
    </source>
</reference>
<dbReference type="InterPro" id="IPR000184">
    <property type="entry name" value="Bac_surfAg_D15"/>
</dbReference>
<dbReference type="GO" id="GO:0019867">
    <property type="term" value="C:outer membrane"/>
    <property type="evidence" value="ECO:0007669"/>
    <property type="project" value="InterPro"/>
</dbReference>